<sequence length="794" mass="91098">MAYWILEFIKVFIGYAFLMYVWPSVVFRKKLSGKSLTFRFAFCSTVSVLLLNTLVLGLGLLHILKGWIVFAAFYGIFAASILREGKLRKYVSRQLQTLLAGTLGWKSLLADLLRECKALIADLLRKLDEKTKGKKIEYSILSVLMVFAIIYFSYGAFQNHSYGSGDMYVHHAWIYGLKEGQIFSAGVYPEAMHCFIYCMDALFGVSIYSCLLFLGEIHVTALLAAVYCLFRETLRSKYTVYLILAAFLTIDVVYTAEIYGISRLQYTIPQEFGLYSLFLCVMYLVRFMRRNTEDGNKKRGFDENLFLFMTSLAVSLAIHFYVTIMAFFLCASFAVFGINRIFRKRNFWSLATAILVGVIISTTPMVLAFASGIPLQGSLNWGMNIINGTDTKEGRTKAAQVVMEQGQKTEENKAAEADSNENPLSGQSKLHNQIKATDKNKTDKNETNVEVTKTSLAEKIIQIVLNNLKAVYRYGYAQLYRGNRANWLIGFTLAAVLLSIINMGITIVRFKKIPFEMYAGITFASVLFMILYAAPFLGLPEIIAGARLCLPEQILLLAMMAIPADELFFLLEKTRIGCFMPQISFAGVLAIYAGTNYFGVFHGYLYYELTRYNSAVELTNKIMDDYPQYSYTIISTTEELYQSIEEARHEEILEFYNRSKQEDYYIPTEYLFFYIEKNPIYYAQHHFFSGPRWLAQDKYTKYYEYTTAVLSIGDNIEHGEISEELVGESLTIMGKASDAYSIIGNRRILESEMYYWCQEFKTRFPYELKVYYEDEDFICYVVKQNPEHLYNLGE</sequence>
<feature type="transmembrane region" description="Helical" evidence="2">
    <location>
        <begin position="136"/>
        <end position="157"/>
    </location>
</feature>
<feature type="compositionally biased region" description="Basic and acidic residues" evidence="1">
    <location>
        <begin position="436"/>
        <end position="446"/>
    </location>
</feature>
<keyword evidence="2" id="KW-0472">Membrane</keyword>
<keyword evidence="4" id="KW-1185">Reference proteome</keyword>
<feature type="transmembrane region" description="Helical" evidence="2">
    <location>
        <begin position="300"/>
        <end position="318"/>
    </location>
</feature>
<feature type="transmembrane region" description="Helical" evidence="2">
    <location>
        <begin position="515"/>
        <end position="534"/>
    </location>
</feature>
<dbReference type="Proteomes" id="UP000652847">
    <property type="component" value="Unassembled WGS sequence"/>
</dbReference>
<evidence type="ECO:0000256" key="1">
    <source>
        <dbReference type="SAM" id="MobiDB-lite"/>
    </source>
</evidence>
<keyword evidence="2" id="KW-0812">Transmembrane</keyword>
<evidence type="ECO:0000313" key="3">
    <source>
        <dbReference type="EMBL" id="MBC5650950.1"/>
    </source>
</evidence>
<organism evidence="3 4">
    <name type="scientific">Blautia segnis</name>
    <dbReference type="NCBI Taxonomy" id="2763030"/>
    <lineage>
        <taxon>Bacteria</taxon>
        <taxon>Bacillati</taxon>
        <taxon>Bacillota</taxon>
        <taxon>Clostridia</taxon>
        <taxon>Lachnospirales</taxon>
        <taxon>Lachnospiraceae</taxon>
        <taxon>Blautia</taxon>
    </lineage>
</organism>
<feature type="transmembrane region" description="Helical" evidence="2">
    <location>
        <begin position="349"/>
        <end position="373"/>
    </location>
</feature>
<name>A0A8I0AAD3_9FIRM</name>
<dbReference type="AlphaFoldDB" id="A0A8I0AAD3"/>
<gene>
    <name evidence="3" type="ORF">H8S54_07505</name>
</gene>
<dbReference type="EMBL" id="JACOOT010000017">
    <property type="protein sequence ID" value="MBC5650950.1"/>
    <property type="molecule type" value="Genomic_DNA"/>
</dbReference>
<feature type="transmembrane region" description="Helical" evidence="2">
    <location>
        <begin position="487"/>
        <end position="508"/>
    </location>
</feature>
<feature type="transmembrane region" description="Helical" evidence="2">
    <location>
        <begin position="205"/>
        <end position="229"/>
    </location>
</feature>
<protein>
    <submittedName>
        <fullName evidence="3">Uncharacterized protein</fullName>
    </submittedName>
</protein>
<feature type="transmembrane region" description="Helical" evidence="2">
    <location>
        <begin position="241"/>
        <end position="260"/>
    </location>
</feature>
<keyword evidence="2" id="KW-1133">Transmembrane helix</keyword>
<reference evidence="3 4" key="1">
    <citation type="submission" date="2020-08" db="EMBL/GenBank/DDBJ databases">
        <title>Genome public.</title>
        <authorList>
            <person name="Liu C."/>
            <person name="Sun Q."/>
        </authorList>
    </citation>
    <scope>NUCLEOTIDE SEQUENCE [LARGE SCALE GENOMIC DNA]</scope>
    <source>
        <strain evidence="3 4">BX17</strain>
    </source>
</reference>
<feature type="transmembrane region" description="Helical" evidence="2">
    <location>
        <begin position="272"/>
        <end position="288"/>
    </location>
</feature>
<feature type="transmembrane region" description="Helical" evidence="2">
    <location>
        <begin position="12"/>
        <end position="28"/>
    </location>
</feature>
<feature type="transmembrane region" description="Helical" evidence="2">
    <location>
        <begin position="40"/>
        <end position="61"/>
    </location>
</feature>
<feature type="transmembrane region" description="Helical" evidence="2">
    <location>
        <begin position="583"/>
        <end position="607"/>
    </location>
</feature>
<evidence type="ECO:0000256" key="2">
    <source>
        <dbReference type="SAM" id="Phobius"/>
    </source>
</evidence>
<dbReference type="RefSeq" id="WP_186901206.1">
    <property type="nucleotide sequence ID" value="NZ_JACOOT010000017.1"/>
</dbReference>
<proteinExistence type="predicted"/>
<accession>A0A8I0AAD3</accession>
<feature type="compositionally biased region" description="Polar residues" evidence="1">
    <location>
        <begin position="420"/>
        <end position="435"/>
    </location>
</feature>
<evidence type="ECO:0000313" key="4">
    <source>
        <dbReference type="Proteomes" id="UP000652847"/>
    </source>
</evidence>
<feature type="region of interest" description="Disordered" evidence="1">
    <location>
        <begin position="409"/>
        <end position="446"/>
    </location>
</feature>
<comment type="caution">
    <text evidence="3">The sequence shown here is derived from an EMBL/GenBank/DDBJ whole genome shotgun (WGS) entry which is preliminary data.</text>
</comment>
<feature type="transmembrane region" description="Helical" evidence="2">
    <location>
        <begin position="67"/>
        <end position="83"/>
    </location>
</feature>